<feature type="chain" id="PRO_5017941464" evidence="2">
    <location>
        <begin position="22"/>
        <end position="152"/>
    </location>
</feature>
<dbReference type="EMBL" id="RCTF01000006">
    <property type="protein sequence ID" value="RLP79026.1"/>
    <property type="molecule type" value="Genomic_DNA"/>
</dbReference>
<accession>A0A3L7AEZ6</accession>
<dbReference type="OrthoDB" id="5510290at2"/>
<dbReference type="AlphaFoldDB" id="A0A3L7AEZ6"/>
<feature type="signal peptide" evidence="2">
    <location>
        <begin position="1"/>
        <end position="21"/>
    </location>
</feature>
<dbReference type="Pfam" id="PF09832">
    <property type="entry name" value="DUF2059"/>
    <property type="match status" value="1"/>
</dbReference>
<protein>
    <submittedName>
        <fullName evidence="4">DUF2059 domain-containing protein</fullName>
    </submittedName>
</protein>
<dbReference type="Proteomes" id="UP000269692">
    <property type="component" value="Unassembled WGS sequence"/>
</dbReference>
<evidence type="ECO:0000313" key="4">
    <source>
        <dbReference type="EMBL" id="RLP79026.1"/>
    </source>
</evidence>
<keyword evidence="2" id="KW-0732">Signal</keyword>
<keyword evidence="1" id="KW-0175">Coiled coil</keyword>
<evidence type="ECO:0000256" key="2">
    <source>
        <dbReference type="SAM" id="SignalP"/>
    </source>
</evidence>
<organism evidence="4 5">
    <name type="scientific">Xanthobacter tagetidis</name>
    <dbReference type="NCBI Taxonomy" id="60216"/>
    <lineage>
        <taxon>Bacteria</taxon>
        <taxon>Pseudomonadati</taxon>
        <taxon>Pseudomonadota</taxon>
        <taxon>Alphaproteobacteria</taxon>
        <taxon>Hyphomicrobiales</taxon>
        <taxon>Xanthobacteraceae</taxon>
        <taxon>Xanthobacter</taxon>
    </lineage>
</organism>
<proteinExistence type="predicted"/>
<keyword evidence="5" id="KW-1185">Reference proteome</keyword>
<gene>
    <name evidence="4" type="ORF">D9R14_09270</name>
</gene>
<dbReference type="InterPro" id="IPR018637">
    <property type="entry name" value="DUF2059"/>
</dbReference>
<dbReference type="RefSeq" id="WP_121623041.1">
    <property type="nucleotide sequence ID" value="NZ_JACIIW010000002.1"/>
</dbReference>
<evidence type="ECO:0000313" key="5">
    <source>
        <dbReference type="Proteomes" id="UP000269692"/>
    </source>
</evidence>
<feature type="coiled-coil region" evidence="1">
    <location>
        <begin position="68"/>
        <end position="95"/>
    </location>
</feature>
<name>A0A3L7AEZ6_9HYPH</name>
<evidence type="ECO:0000259" key="3">
    <source>
        <dbReference type="Pfam" id="PF09832"/>
    </source>
</evidence>
<comment type="caution">
    <text evidence="4">The sequence shown here is derived from an EMBL/GenBank/DDBJ whole genome shotgun (WGS) entry which is preliminary data.</text>
</comment>
<evidence type="ECO:0000256" key="1">
    <source>
        <dbReference type="SAM" id="Coils"/>
    </source>
</evidence>
<sequence length="152" mass="16115">MRYARQLLVIAALVLPAAASAQTAPAAARAPAQDTAAVAREVVHLSLSPGFEGRFNRMIGEAVAKLPADRQAAARADLQKAAADAREEILAAIAEQYATAFTPAELNDLLAFFKSPLGLKLVKVEEAKSPEVNAAIQQQIMKLVVQMSALPR</sequence>
<feature type="domain" description="DUF2059" evidence="3">
    <location>
        <begin position="88"/>
        <end position="144"/>
    </location>
</feature>
<reference evidence="4 5" key="1">
    <citation type="submission" date="2018-10" db="EMBL/GenBank/DDBJ databases">
        <title>Xanthobacter tagetidis genome sequencing and assembly.</title>
        <authorList>
            <person name="Maclea K.S."/>
            <person name="Goen A.E."/>
            <person name="Fatima S.A."/>
        </authorList>
    </citation>
    <scope>NUCLEOTIDE SEQUENCE [LARGE SCALE GENOMIC DNA]</scope>
    <source>
        <strain evidence="4 5">ATCC 700314</strain>
    </source>
</reference>